<dbReference type="Proteomes" id="UP000595662">
    <property type="component" value="Chromosome 5"/>
</dbReference>
<sequence>MVRIRIRIEKEIRSIEPIDVRAMVVVYVGLGSESSDPRDEAGKGIPNESKALHGDDDAIDGFNGDPVGPISRGASGLQVNLNNSFSCPSGCFLGFDASLYVVRSSLIVDESLKK</sequence>
<accession>A0A7T7BNJ9</accession>
<feature type="region of interest" description="Disordered" evidence="1">
    <location>
        <begin position="32"/>
        <end position="67"/>
    </location>
</feature>
<protein>
    <submittedName>
        <fullName evidence="2">Uncharacterized protein</fullName>
    </submittedName>
</protein>
<name>A0A7T7BNJ9_PENDI</name>
<dbReference type="GeneID" id="90952243"/>
<evidence type="ECO:0000313" key="2">
    <source>
        <dbReference type="EMBL" id="QQK46370.1"/>
    </source>
</evidence>
<dbReference type="RefSeq" id="XP_065957587.1">
    <property type="nucleotide sequence ID" value="XM_066099860.1"/>
</dbReference>
<dbReference type="AlphaFoldDB" id="A0A7T7BNJ9"/>
<organism evidence="2 3">
    <name type="scientific">Penicillium digitatum</name>
    <name type="common">Green mold</name>
    <dbReference type="NCBI Taxonomy" id="36651"/>
    <lineage>
        <taxon>Eukaryota</taxon>
        <taxon>Fungi</taxon>
        <taxon>Dikarya</taxon>
        <taxon>Ascomycota</taxon>
        <taxon>Pezizomycotina</taxon>
        <taxon>Eurotiomycetes</taxon>
        <taxon>Eurotiomycetidae</taxon>
        <taxon>Eurotiales</taxon>
        <taxon>Aspergillaceae</taxon>
        <taxon>Penicillium</taxon>
    </lineage>
</organism>
<proteinExistence type="predicted"/>
<gene>
    <name evidence="2" type="ORF">Pdw03_1268</name>
</gene>
<reference evidence="2 3" key="1">
    <citation type="submission" date="2020-08" db="EMBL/GenBank/DDBJ databases">
        <title>The completed genome sequence of the pathogenic ascomycete fungus Penicillium digitatum.</title>
        <authorList>
            <person name="Wang M."/>
        </authorList>
    </citation>
    <scope>NUCLEOTIDE SEQUENCE [LARGE SCALE GENOMIC DNA]</scope>
    <source>
        <strain evidence="2 3">PdW03</strain>
    </source>
</reference>
<evidence type="ECO:0000256" key="1">
    <source>
        <dbReference type="SAM" id="MobiDB-lite"/>
    </source>
</evidence>
<evidence type="ECO:0000313" key="3">
    <source>
        <dbReference type="Proteomes" id="UP000595662"/>
    </source>
</evidence>
<dbReference type="EMBL" id="CP060778">
    <property type="protein sequence ID" value="QQK46370.1"/>
    <property type="molecule type" value="Genomic_DNA"/>
</dbReference>